<organism evidence="1 2">
    <name type="scientific">Pseudomonas guineae</name>
    <dbReference type="NCBI Taxonomy" id="425504"/>
    <lineage>
        <taxon>Bacteria</taxon>
        <taxon>Pseudomonadati</taxon>
        <taxon>Pseudomonadota</taxon>
        <taxon>Gammaproteobacteria</taxon>
        <taxon>Pseudomonadales</taxon>
        <taxon>Pseudomonadaceae</taxon>
        <taxon>Pseudomonas</taxon>
    </lineage>
</organism>
<protein>
    <submittedName>
        <fullName evidence="1">Uncharacterized protein</fullName>
    </submittedName>
</protein>
<dbReference type="AlphaFoldDB" id="A0A1I3F2P1"/>
<dbReference type="RefSeq" id="WP_139213939.1">
    <property type="nucleotide sequence ID" value="NZ_FOQL01000001.1"/>
</dbReference>
<gene>
    <name evidence="1" type="ORF">SAMN05216206_1262</name>
</gene>
<dbReference type="OrthoDB" id="6839462at2"/>
<evidence type="ECO:0000313" key="1">
    <source>
        <dbReference type="EMBL" id="SFI05433.1"/>
    </source>
</evidence>
<name>A0A1I3F2P1_9PSED</name>
<reference evidence="2" key="1">
    <citation type="submission" date="2016-10" db="EMBL/GenBank/DDBJ databases">
        <authorList>
            <person name="Varghese N."/>
            <person name="Submissions S."/>
        </authorList>
    </citation>
    <scope>NUCLEOTIDE SEQUENCE [LARGE SCALE GENOMIC DNA]</scope>
    <source>
        <strain evidence="2">LMG 24016</strain>
    </source>
</reference>
<keyword evidence="2" id="KW-1185">Reference proteome</keyword>
<evidence type="ECO:0000313" key="2">
    <source>
        <dbReference type="Proteomes" id="UP000243606"/>
    </source>
</evidence>
<sequence length="296" mass="32726">MAEFVVMTAGCLLLLFVLVPVVAKMTDMAYKSQEVARYTAWERTVWYGPNGGRETTPTQIDTSEGHLATRSDAQIFNSAEHRILSFKSTADSFDPQDISADSSTQSNHFWRWTHGQGQSMLSSGEMPDNSSLRNERTPSTAYAILDSYNDVMGGVAKVVSILSFGQGDEDFLQVAHPIHNFYKSEVELPVSLAGSKLGSQDLFPGHVRNLDIKARSAVLADGWVAQSDSHFHDKAGNFVLGTAVENNPIWKTLRGIIGIFEPSFKEIDFAPVNTDPMPDTDFDCNQFTGYCYFAKD</sequence>
<proteinExistence type="predicted"/>
<dbReference type="Proteomes" id="UP000243606">
    <property type="component" value="Unassembled WGS sequence"/>
</dbReference>
<dbReference type="STRING" id="425504.SAMN05216206_1262"/>
<dbReference type="EMBL" id="FOQL01000001">
    <property type="protein sequence ID" value="SFI05433.1"/>
    <property type="molecule type" value="Genomic_DNA"/>
</dbReference>
<accession>A0A1I3F2P1</accession>